<proteinExistence type="predicted"/>
<dbReference type="InterPro" id="IPR008030">
    <property type="entry name" value="NmrA-like"/>
</dbReference>
<dbReference type="Pfam" id="PF05368">
    <property type="entry name" value="NmrA"/>
    <property type="match status" value="1"/>
</dbReference>
<gene>
    <name evidence="3" type="ORF">Ahu01nite_053910</name>
</gene>
<dbReference type="EMBL" id="BOMN01000070">
    <property type="protein sequence ID" value="GIE22289.1"/>
    <property type="molecule type" value="Genomic_DNA"/>
</dbReference>
<dbReference type="Proteomes" id="UP000603200">
    <property type="component" value="Unassembled WGS sequence"/>
</dbReference>
<keyword evidence="4" id="KW-1185">Reference proteome</keyword>
<dbReference type="Gene3D" id="3.40.50.720">
    <property type="entry name" value="NAD(P)-binding Rossmann-like Domain"/>
    <property type="match status" value="1"/>
</dbReference>
<accession>A0ABQ3ZUP0</accession>
<feature type="region of interest" description="Disordered" evidence="1">
    <location>
        <begin position="92"/>
        <end position="111"/>
    </location>
</feature>
<protein>
    <recommendedName>
        <fullName evidence="2">NmrA-like domain-containing protein</fullName>
    </recommendedName>
</protein>
<reference evidence="3 4" key="1">
    <citation type="submission" date="2021-01" db="EMBL/GenBank/DDBJ databases">
        <title>Whole genome shotgun sequence of Actinoplanes humidus NBRC 14915.</title>
        <authorList>
            <person name="Komaki H."/>
            <person name="Tamura T."/>
        </authorList>
    </citation>
    <scope>NUCLEOTIDE SEQUENCE [LARGE SCALE GENOMIC DNA]</scope>
    <source>
        <strain evidence="3 4">NBRC 14915</strain>
    </source>
</reference>
<dbReference type="SUPFAM" id="SSF51735">
    <property type="entry name" value="NAD(P)-binding Rossmann-fold domains"/>
    <property type="match status" value="1"/>
</dbReference>
<sequence length="111" mass="11382">MRILVTGATGHIGTALVSELVAAGHEVVALARSALSVMLPFAGLGRAIKEDDTGDSGPSVDAGNYEIGLAGRWVRAAVVRLSPITPSAELAPAGPGLLDDLRDDRYYGGAR</sequence>
<evidence type="ECO:0000313" key="3">
    <source>
        <dbReference type="EMBL" id="GIE22289.1"/>
    </source>
</evidence>
<dbReference type="InterPro" id="IPR036291">
    <property type="entry name" value="NAD(P)-bd_dom_sf"/>
</dbReference>
<evidence type="ECO:0000313" key="4">
    <source>
        <dbReference type="Proteomes" id="UP000603200"/>
    </source>
</evidence>
<feature type="compositionally biased region" description="Basic and acidic residues" evidence="1">
    <location>
        <begin position="99"/>
        <end position="111"/>
    </location>
</feature>
<name>A0ABQ3ZUP0_9ACTN</name>
<evidence type="ECO:0000256" key="1">
    <source>
        <dbReference type="SAM" id="MobiDB-lite"/>
    </source>
</evidence>
<organism evidence="3 4">
    <name type="scientific">Winogradskya humida</name>
    <dbReference type="NCBI Taxonomy" id="113566"/>
    <lineage>
        <taxon>Bacteria</taxon>
        <taxon>Bacillati</taxon>
        <taxon>Actinomycetota</taxon>
        <taxon>Actinomycetes</taxon>
        <taxon>Micromonosporales</taxon>
        <taxon>Micromonosporaceae</taxon>
        <taxon>Winogradskya</taxon>
    </lineage>
</organism>
<evidence type="ECO:0000259" key="2">
    <source>
        <dbReference type="Pfam" id="PF05368"/>
    </source>
</evidence>
<comment type="caution">
    <text evidence="3">The sequence shown here is derived from an EMBL/GenBank/DDBJ whole genome shotgun (WGS) entry which is preliminary data.</text>
</comment>
<dbReference type="RefSeq" id="WP_203839377.1">
    <property type="nucleotide sequence ID" value="NZ_BAAATV010000012.1"/>
</dbReference>
<feature type="domain" description="NmrA-like" evidence="2">
    <location>
        <begin position="2"/>
        <end position="34"/>
    </location>
</feature>